<gene>
    <name evidence="1" type="ORF">PGRAT_04155</name>
</gene>
<evidence type="ECO:0000313" key="1">
    <source>
        <dbReference type="EMBL" id="AIQ66924.1"/>
    </source>
</evidence>
<dbReference type="KEGG" id="pgm:PGRAT_04155"/>
<organism evidence="1 2">
    <name type="scientific">Paenibacillus graminis</name>
    <dbReference type="NCBI Taxonomy" id="189425"/>
    <lineage>
        <taxon>Bacteria</taxon>
        <taxon>Bacillati</taxon>
        <taxon>Bacillota</taxon>
        <taxon>Bacilli</taxon>
        <taxon>Bacillales</taxon>
        <taxon>Paenibacillaceae</taxon>
        <taxon>Paenibacillus</taxon>
    </lineage>
</organism>
<dbReference type="EMBL" id="CP009287">
    <property type="protein sequence ID" value="AIQ66924.1"/>
    <property type="molecule type" value="Genomic_DNA"/>
</dbReference>
<proteinExistence type="predicted"/>
<reference evidence="1 2" key="1">
    <citation type="submission" date="2014-08" db="EMBL/GenBank/DDBJ databases">
        <title>Comparative genomics of the Paenibacillus odorifer group.</title>
        <authorList>
            <person name="den Bakker H.C."/>
            <person name="Tsai Y.-C."/>
            <person name="Martin N."/>
            <person name="Korlach J."/>
            <person name="Wiedmann M."/>
        </authorList>
    </citation>
    <scope>NUCLEOTIDE SEQUENCE [LARGE SCALE GENOMIC DNA]</scope>
    <source>
        <strain evidence="1 2">DSM 15220</strain>
    </source>
</reference>
<dbReference type="AlphaFoldDB" id="A0A089ND94"/>
<dbReference type="RefSeq" id="WP_025708885.1">
    <property type="nucleotide sequence ID" value="NZ_CP009287.1"/>
</dbReference>
<dbReference type="Proteomes" id="UP000029500">
    <property type="component" value="Chromosome"/>
</dbReference>
<dbReference type="HOGENOM" id="CLU_1609205_0_0_9"/>
<name>A0A089ND94_9BACL</name>
<evidence type="ECO:0000313" key="2">
    <source>
        <dbReference type="Proteomes" id="UP000029500"/>
    </source>
</evidence>
<keyword evidence="2" id="KW-1185">Reference proteome</keyword>
<dbReference type="OrthoDB" id="2594787at2"/>
<sequence>MIDFLENKGIKAFHEILEIAERPNLLFSNDKKQYNAEARYNLYTIQKVNKLIRKNKISLNELEQTISFIEDSWSRYLSEHYQGKSFVFYSWVDYQIPAIRLSVVSFYVGIELPFGCVLEKVNDISEVLSLYVDNAGFGGSFESGNNDYTLNDDYTLRVYSKKIIT</sequence>
<protein>
    <submittedName>
        <fullName evidence="1">Uncharacterized protein</fullName>
    </submittedName>
</protein>
<dbReference type="STRING" id="189425.PGRAT_04155"/>
<accession>A0A089ND94</accession>